<accession>A0A5K7X4P4</accession>
<keyword evidence="2" id="KW-1185">Reference proteome</keyword>
<dbReference type="Proteomes" id="UP000326837">
    <property type="component" value="Chromosome"/>
</dbReference>
<dbReference type="AlphaFoldDB" id="A0A5K7X4P4"/>
<organism evidence="1 2">
    <name type="scientific">Lacipirellula parvula</name>
    <dbReference type="NCBI Taxonomy" id="2650471"/>
    <lineage>
        <taxon>Bacteria</taxon>
        <taxon>Pseudomonadati</taxon>
        <taxon>Planctomycetota</taxon>
        <taxon>Planctomycetia</taxon>
        <taxon>Pirellulales</taxon>
        <taxon>Lacipirellulaceae</taxon>
        <taxon>Lacipirellula</taxon>
    </lineage>
</organism>
<name>A0A5K7X4P4_9BACT</name>
<gene>
    <name evidence="1" type="ORF">PLANPX_0394</name>
</gene>
<evidence type="ECO:0000313" key="1">
    <source>
        <dbReference type="EMBL" id="BBO30782.1"/>
    </source>
</evidence>
<reference evidence="2" key="1">
    <citation type="submission" date="2019-10" db="EMBL/GenBank/DDBJ databases">
        <title>Lacipirellula parvula gen. nov., sp. nov., representing a lineage of planctomycetes widespread in freshwater anoxic habitats, and description of the family Lacipirellulaceae.</title>
        <authorList>
            <person name="Dedysh S.N."/>
            <person name="Kulichevskaya I.S."/>
            <person name="Beletsky A.V."/>
            <person name="Rakitin A.L."/>
            <person name="Mardanov A.V."/>
            <person name="Ivanova A.A."/>
            <person name="Saltykova V.X."/>
            <person name="Rijpstra W.I.C."/>
            <person name="Sinninghe Damste J.S."/>
            <person name="Ravin N.V."/>
        </authorList>
    </citation>
    <scope>NUCLEOTIDE SEQUENCE [LARGE SCALE GENOMIC DNA]</scope>
    <source>
        <strain evidence="2">PX69</strain>
    </source>
</reference>
<dbReference type="KEGG" id="lpav:PLANPX_0394"/>
<evidence type="ECO:0000313" key="2">
    <source>
        <dbReference type="Proteomes" id="UP000326837"/>
    </source>
</evidence>
<dbReference type="EMBL" id="AP021861">
    <property type="protein sequence ID" value="BBO30782.1"/>
    <property type="molecule type" value="Genomic_DNA"/>
</dbReference>
<proteinExistence type="predicted"/>
<protein>
    <submittedName>
        <fullName evidence="1">Uncharacterized protein</fullName>
    </submittedName>
</protein>
<sequence length="41" mass="5035">MYARSQCSPDHNMWRAWFTCGEAVRRDRREHTAWFKLSEFA</sequence>